<accession>B3N5L9</accession>
<evidence type="ECO:0008006" key="3">
    <source>
        <dbReference type="Google" id="ProtNLM"/>
    </source>
</evidence>
<dbReference type="EMBL" id="CH954177">
    <property type="protein sequence ID" value="EDV57978.2"/>
    <property type="molecule type" value="Genomic_DNA"/>
</dbReference>
<dbReference type="Gene3D" id="1.10.30.10">
    <property type="entry name" value="High mobility group box domain"/>
    <property type="match status" value="2"/>
</dbReference>
<gene>
    <name evidence="1" type="primary">Dere\GG24235</name>
    <name evidence="1" type="synonym">dere_GLEANR_8982</name>
    <name evidence="1" type="synonym">GG24235</name>
    <name evidence="1" type="ORF">Dere_GG24235</name>
</gene>
<dbReference type="GO" id="GO:0035092">
    <property type="term" value="P:sperm DNA condensation"/>
    <property type="evidence" value="ECO:0007669"/>
    <property type="project" value="InterPro"/>
</dbReference>
<evidence type="ECO:0000313" key="1">
    <source>
        <dbReference type="EMBL" id="EDV57978.2"/>
    </source>
</evidence>
<dbReference type="SUPFAM" id="SSF47095">
    <property type="entry name" value="HMG-box"/>
    <property type="match status" value="2"/>
</dbReference>
<dbReference type="Pfam" id="PF06382">
    <property type="entry name" value="Protamine_like"/>
    <property type="match status" value="1"/>
</dbReference>
<dbReference type="KEGG" id="der:6543059"/>
<reference evidence="1 2" key="1">
    <citation type="journal article" date="2007" name="Nature">
        <title>Evolution of genes and genomes on the Drosophila phylogeny.</title>
        <authorList>
            <consortium name="Drosophila 12 Genomes Consortium"/>
            <person name="Clark A.G."/>
            <person name="Eisen M.B."/>
            <person name="Smith D.R."/>
            <person name="Bergman C.M."/>
            <person name="Oliver B."/>
            <person name="Markow T.A."/>
            <person name="Kaufman T.C."/>
            <person name="Kellis M."/>
            <person name="Gelbart W."/>
            <person name="Iyer V.N."/>
            <person name="Pollard D.A."/>
            <person name="Sackton T.B."/>
            <person name="Larracuente A.M."/>
            <person name="Singh N.D."/>
            <person name="Abad J.P."/>
            <person name="Abt D.N."/>
            <person name="Adryan B."/>
            <person name="Aguade M."/>
            <person name="Akashi H."/>
            <person name="Anderson W.W."/>
            <person name="Aquadro C.F."/>
            <person name="Ardell D.H."/>
            <person name="Arguello R."/>
            <person name="Artieri C.G."/>
            <person name="Barbash D.A."/>
            <person name="Barker D."/>
            <person name="Barsanti P."/>
            <person name="Batterham P."/>
            <person name="Batzoglou S."/>
            <person name="Begun D."/>
            <person name="Bhutkar A."/>
            <person name="Blanco E."/>
            <person name="Bosak S.A."/>
            <person name="Bradley R.K."/>
            <person name="Brand A.D."/>
            <person name="Brent M.R."/>
            <person name="Brooks A.N."/>
            <person name="Brown R.H."/>
            <person name="Butlin R.K."/>
            <person name="Caggese C."/>
            <person name="Calvi B.R."/>
            <person name="Bernardo de Carvalho A."/>
            <person name="Caspi A."/>
            <person name="Castrezana S."/>
            <person name="Celniker S.E."/>
            <person name="Chang J.L."/>
            <person name="Chapple C."/>
            <person name="Chatterji S."/>
            <person name="Chinwalla A."/>
            <person name="Civetta A."/>
            <person name="Clifton S.W."/>
            <person name="Comeron J.M."/>
            <person name="Costello J.C."/>
            <person name="Coyne J.A."/>
            <person name="Daub J."/>
            <person name="David R.G."/>
            <person name="Delcher A.L."/>
            <person name="Delehaunty K."/>
            <person name="Do C.B."/>
            <person name="Ebling H."/>
            <person name="Edwards K."/>
            <person name="Eickbush T."/>
            <person name="Evans J.D."/>
            <person name="Filipski A."/>
            <person name="Findeiss S."/>
            <person name="Freyhult E."/>
            <person name="Fulton L."/>
            <person name="Fulton R."/>
            <person name="Garcia A.C."/>
            <person name="Gardiner A."/>
            <person name="Garfield D.A."/>
            <person name="Garvin B.E."/>
            <person name="Gibson G."/>
            <person name="Gilbert D."/>
            <person name="Gnerre S."/>
            <person name="Godfrey J."/>
            <person name="Good R."/>
            <person name="Gotea V."/>
            <person name="Gravely B."/>
            <person name="Greenberg A.J."/>
            <person name="Griffiths-Jones S."/>
            <person name="Gross S."/>
            <person name="Guigo R."/>
            <person name="Gustafson E.A."/>
            <person name="Haerty W."/>
            <person name="Hahn M.W."/>
            <person name="Halligan D.L."/>
            <person name="Halpern A.L."/>
            <person name="Halter G.M."/>
            <person name="Han M.V."/>
            <person name="Heger A."/>
            <person name="Hillier L."/>
            <person name="Hinrichs A.S."/>
            <person name="Holmes I."/>
            <person name="Hoskins R.A."/>
            <person name="Hubisz M.J."/>
            <person name="Hultmark D."/>
            <person name="Huntley M.A."/>
            <person name="Jaffe D.B."/>
            <person name="Jagadeeshan S."/>
            <person name="Jeck W.R."/>
            <person name="Johnson J."/>
            <person name="Jones C.D."/>
            <person name="Jordan W.C."/>
            <person name="Karpen G.H."/>
            <person name="Kataoka E."/>
            <person name="Keightley P.D."/>
            <person name="Kheradpour P."/>
            <person name="Kirkness E.F."/>
            <person name="Koerich L.B."/>
            <person name="Kristiansen K."/>
            <person name="Kudrna D."/>
            <person name="Kulathinal R.J."/>
            <person name="Kumar S."/>
            <person name="Kwok R."/>
            <person name="Lander E."/>
            <person name="Langley C.H."/>
            <person name="Lapoint R."/>
            <person name="Lazzaro B.P."/>
            <person name="Lee S.J."/>
            <person name="Levesque L."/>
            <person name="Li R."/>
            <person name="Lin C.F."/>
            <person name="Lin M.F."/>
            <person name="Lindblad-Toh K."/>
            <person name="Llopart A."/>
            <person name="Long M."/>
            <person name="Low L."/>
            <person name="Lozovsky E."/>
            <person name="Lu J."/>
            <person name="Luo M."/>
            <person name="Machado C.A."/>
            <person name="Makalowski W."/>
            <person name="Marzo M."/>
            <person name="Matsuda M."/>
            <person name="Matzkin L."/>
            <person name="McAllister B."/>
            <person name="McBride C.S."/>
            <person name="McKernan B."/>
            <person name="McKernan K."/>
            <person name="Mendez-Lago M."/>
            <person name="Minx P."/>
            <person name="Mollenhauer M.U."/>
            <person name="Montooth K."/>
            <person name="Mount S.M."/>
            <person name="Mu X."/>
            <person name="Myers E."/>
            <person name="Negre B."/>
            <person name="Newfeld S."/>
            <person name="Nielsen R."/>
            <person name="Noor M.A."/>
            <person name="O'Grady P."/>
            <person name="Pachter L."/>
            <person name="Papaceit M."/>
            <person name="Parisi M.J."/>
            <person name="Parisi M."/>
            <person name="Parts L."/>
            <person name="Pedersen J.S."/>
            <person name="Pesole G."/>
            <person name="Phillippy A.M."/>
            <person name="Ponting C.P."/>
            <person name="Pop M."/>
            <person name="Porcelli D."/>
            <person name="Powell J.R."/>
            <person name="Prohaska S."/>
            <person name="Pruitt K."/>
            <person name="Puig M."/>
            <person name="Quesneville H."/>
            <person name="Ram K.R."/>
            <person name="Rand D."/>
            <person name="Rasmussen M.D."/>
            <person name="Reed L.K."/>
            <person name="Reenan R."/>
            <person name="Reily A."/>
            <person name="Remington K.A."/>
            <person name="Rieger T.T."/>
            <person name="Ritchie M.G."/>
            <person name="Robin C."/>
            <person name="Rogers Y.H."/>
            <person name="Rohde C."/>
            <person name="Rozas J."/>
            <person name="Rubenfield M.J."/>
            <person name="Ruiz A."/>
            <person name="Russo S."/>
            <person name="Salzberg S.L."/>
            <person name="Sanchez-Gracia A."/>
            <person name="Saranga D.J."/>
            <person name="Sato H."/>
            <person name="Schaeffer S.W."/>
            <person name="Schatz M.C."/>
            <person name="Schlenke T."/>
            <person name="Schwartz R."/>
            <person name="Segarra C."/>
            <person name="Singh R.S."/>
            <person name="Sirot L."/>
            <person name="Sirota M."/>
            <person name="Sisneros N.B."/>
            <person name="Smith C.D."/>
            <person name="Smith T.F."/>
            <person name="Spieth J."/>
            <person name="Stage D.E."/>
            <person name="Stark A."/>
            <person name="Stephan W."/>
            <person name="Strausberg R.L."/>
            <person name="Strempel S."/>
            <person name="Sturgill D."/>
            <person name="Sutton G."/>
            <person name="Sutton G.G."/>
            <person name="Tao W."/>
            <person name="Teichmann S."/>
            <person name="Tobari Y.N."/>
            <person name="Tomimura Y."/>
            <person name="Tsolas J.M."/>
            <person name="Valente V.L."/>
            <person name="Venter E."/>
            <person name="Venter J.C."/>
            <person name="Vicario S."/>
            <person name="Vieira F.G."/>
            <person name="Vilella A.J."/>
            <person name="Villasante A."/>
            <person name="Walenz B."/>
            <person name="Wang J."/>
            <person name="Wasserman M."/>
            <person name="Watts T."/>
            <person name="Wilson D."/>
            <person name="Wilson R.K."/>
            <person name="Wing R.A."/>
            <person name="Wolfner M.F."/>
            <person name="Wong A."/>
            <person name="Wong G.K."/>
            <person name="Wu C.I."/>
            <person name="Wu G."/>
            <person name="Yamamoto D."/>
            <person name="Yang H.P."/>
            <person name="Yang S.P."/>
            <person name="Yorke J.A."/>
            <person name="Yoshida K."/>
            <person name="Zdobnov E."/>
            <person name="Zhang P."/>
            <person name="Zhang Y."/>
            <person name="Zimin A.V."/>
            <person name="Baldwin J."/>
            <person name="Abdouelleil A."/>
            <person name="Abdulkadir J."/>
            <person name="Abebe A."/>
            <person name="Abera B."/>
            <person name="Abreu J."/>
            <person name="Acer S.C."/>
            <person name="Aftuck L."/>
            <person name="Alexander A."/>
            <person name="An P."/>
            <person name="Anderson E."/>
            <person name="Anderson S."/>
            <person name="Arachi H."/>
            <person name="Azer M."/>
            <person name="Bachantsang P."/>
            <person name="Barry A."/>
            <person name="Bayul T."/>
            <person name="Berlin A."/>
            <person name="Bessette D."/>
            <person name="Bloom T."/>
            <person name="Blye J."/>
            <person name="Boguslavskiy L."/>
            <person name="Bonnet C."/>
            <person name="Boukhgalter B."/>
            <person name="Bourzgui I."/>
            <person name="Brown A."/>
            <person name="Cahill P."/>
            <person name="Channer S."/>
            <person name="Cheshatsang Y."/>
            <person name="Chuda L."/>
            <person name="Citroen M."/>
            <person name="Collymore A."/>
            <person name="Cooke P."/>
            <person name="Costello M."/>
            <person name="D'Aco K."/>
            <person name="Daza R."/>
            <person name="De Haan G."/>
            <person name="DeGray S."/>
            <person name="DeMaso C."/>
            <person name="Dhargay N."/>
            <person name="Dooley K."/>
            <person name="Dooley E."/>
            <person name="Doricent M."/>
            <person name="Dorje P."/>
            <person name="Dorjee K."/>
            <person name="Dupes A."/>
            <person name="Elong R."/>
            <person name="Falk J."/>
            <person name="Farina A."/>
            <person name="Faro S."/>
            <person name="Ferguson D."/>
            <person name="Fisher S."/>
            <person name="Foley C.D."/>
            <person name="Franke A."/>
            <person name="Friedrich D."/>
            <person name="Gadbois L."/>
            <person name="Gearin G."/>
            <person name="Gearin C.R."/>
            <person name="Giannoukos G."/>
            <person name="Goode T."/>
            <person name="Graham J."/>
            <person name="Grandbois E."/>
            <person name="Grewal S."/>
            <person name="Gyaltsen K."/>
            <person name="Hafez N."/>
            <person name="Hagos B."/>
            <person name="Hall J."/>
            <person name="Henson C."/>
            <person name="Hollinger A."/>
            <person name="Honan T."/>
            <person name="Huard M.D."/>
            <person name="Hughes L."/>
            <person name="Hurhula B."/>
            <person name="Husby M.E."/>
            <person name="Kamat A."/>
            <person name="Kanga B."/>
            <person name="Kashin S."/>
            <person name="Khazanovich D."/>
            <person name="Kisner P."/>
            <person name="Lance K."/>
            <person name="Lara M."/>
            <person name="Lee W."/>
            <person name="Lennon N."/>
            <person name="Letendre F."/>
            <person name="LeVine R."/>
            <person name="Lipovsky A."/>
            <person name="Liu X."/>
            <person name="Liu J."/>
            <person name="Liu S."/>
            <person name="Lokyitsang T."/>
            <person name="Lokyitsang Y."/>
            <person name="Lubonja R."/>
            <person name="Lui A."/>
            <person name="MacDonald P."/>
            <person name="Magnisalis V."/>
            <person name="Maru K."/>
            <person name="Matthews C."/>
            <person name="McCusker W."/>
            <person name="McDonough S."/>
            <person name="Mehta T."/>
            <person name="Meldrim J."/>
            <person name="Meneus L."/>
            <person name="Mihai O."/>
            <person name="Mihalev A."/>
            <person name="Mihova T."/>
            <person name="Mittelman R."/>
            <person name="Mlenga V."/>
            <person name="Montmayeur A."/>
            <person name="Mulrain L."/>
            <person name="Navidi A."/>
            <person name="Naylor J."/>
            <person name="Negash T."/>
            <person name="Nguyen T."/>
            <person name="Nguyen N."/>
            <person name="Nicol R."/>
            <person name="Norbu C."/>
            <person name="Norbu N."/>
            <person name="Novod N."/>
            <person name="O'Neill B."/>
            <person name="Osman S."/>
            <person name="Markiewicz E."/>
            <person name="Oyono O.L."/>
            <person name="Patti C."/>
            <person name="Phunkhang P."/>
            <person name="Pierre F."/>
            <person name="Priest M."/>
            <person name="Raghuraman S."/>
            <person name="Rege F."/>
            <person name="Reyes R."/>
            <person name="Rise C."/>
            <person name="Rogov P."/>
            <person name="Ross K."/>
            <person name="Ryan E."/>
            <person name="Settipalli S."/>
            <person name="Shea T."/>
            <person name="Sherpa N."/>
            <person name="Shi L."/>
            <person name="Shih D."/>
            <person name="Sparrow T."/>
            <person name="Spaulding J."/>
            <person name="Stalker J."/>
            <person name="Stange-Thomann N."/>
            <person name="Stavropoulos S."/>
            <person name="Stone C."/>
            <person name="Strader C."/>
            <person name="Tesfaye S."/>
            <person name="Thomson T."/>
            <person name="Thoulutsang Y."/>
            <person name="Thoulutsang D."/>
            <person name="Topham K."/>
            <person name="Topping I."/>
            <person name="Tsamla T."/>
            <person name="Vassiliev H."/>
            <person name="Vo A."/>
            <person name="Wangchuk T."/>
            <person name="Wangdi T."/>
            <person name="Weiand M."/>
            <person name="Wilkinson J."/>
            <person name="Wilson A."/>
            <person name="Yadav S."/>
            <person name="Young G."/>
            <person name="Yu Q."/>
            <person name="Zembek L."/>
            <person name="Zhong D."/>
            <person name="Zimmer A."/>
            <person name="Zwirko Z."/>
            <person name="Jaffe D.B."/>
            <person name="Alvarez P."/>
            <person name="Brockman W."/>
            <person name="Butler J."/>
            <person name="Chin C."/>
            <person name="Gnerre S."/>
            <person name="Grabherr M."/>
            <person name="Kleber M."/>
            <person name="Mauceli E."/>
            <person name="MacCallum I."/>
        </authorList>
    </citation>
    <scope>NUCLEOTIDE SEQUENCE [LARGE SCALE GENOMIC DNA]</scope>
    <source>
        <strain evidence="1 2">TSC#14021-0224.01</strain>
    </source>
</reference>
<dbReference type="AlphaFoldDB" id="B3N5L9"/>
<name>B3N5L9_DROER</name>
<sequence>MSTDNVNESQSMCNGSWARSGFLNYLREFLHQNGDMGWIEFAEQGAKSWKEMSEEEKNHYRHMPDPKIGVISMCLEDEKPKGLNEMCNQAMGRCPRKSSCAKPKKSCAKPRRKAACAKPRVTCAKPKRSACKPKKEKSCPRVKCSKQGPVTNNGYLNFVRSFRKKHCDLKPQELITEAAKAWAKLPEEKKDRYRRMACKVTTSDRHKRRRICNPCS</sequence>
<dbReference type="GO" id="GO:0005634">
    <property type="term" value="C:nucleus"/>
    <property type="evidence" value="ECO:0007669"/>
    <property type="project" value="UniProtKB-ARBA"/>
</dbReference>
<dbReference type="HOGENOM" id="CLU_107752_0_0_1"/>
<keyword evidence="2" id="KW-1185">Reference proteome</keyword>
<reference evidence="1 2" key="2">
    <citation type="journal article" date="2008" name="Bioinformatics">
        <title>Assembly reconciliation.</title>
        <authorList>
            <person name="Zimin A.V."/>
            <person name="Smith D.R."/>
            <person name="Sutton G."/>
            <person name="Yorke J.A."/>
        </authorList>
    </citation>
    <scope>NUCLEOTIDE SEQUENCE [LARGE SCALE GENOMIC DNA]</scope>
    <source>
        <strain evidence="1 2">TSC#14021-0224.01</strain>
    </source>
</reference>
<dbReference type="InterPro" id="IPR024460">
    <property type="entry name" value="Protamine-like"/>
</dbReference>
<dbReference type="CDD" id="cd00084">
    <property type="entry name" value="HMG-box_SF"/>
    <property type="match status" value="2"/>
</dbReference>
<dbReference type="Proteomes" id="UP000008711">
    <property type="component" value="Unassembled WGS sequence"/>
</dbReference>
<dbReference type="eggNOG" id="ENOG502TAET">
    <property type="taxonomic scope" value="Eukaryota"/>
</dbReference>
<proteinExistence type="predicted"/>
<dbReference type="OrthoDB" id="7675944at2759"/>
<protein>
    <recommendedName>
        <fullName evidence="3">HMG box domain-containing protein</fullName>
    </recommendedName>
</protein>
<evidence type="ECO:0000313" key="2">
    <source>
        <dbReference type="Proteomes" id="UP000008711"/>
    </source>
</evidence>
<dbReference type="InterPro" id="IPR036910">
    <property type="entry name" value="HMG_box_dom_sf"/>
</dbReference>
<organism evidence="1 2">
    <name type="scientific">Drosophila erecta</name>
    <name type="common">Fruit fly</name>
    <dbReference type="NCBI Taxonomy" id="7220"/>
    <lineage>
        <taxon>Eukaryota</taxon>
        <taxon>Metazoa</taxon>
        <taxon>Ecdysozoa</taxon>
        <taxon>Arthropoda</taxon>
        <taxon>Hexapoda</taxon>
        <taxon>Insecta</taxon>
        <taxon>Pterygota</taxon>
        <taxon>Neoptera</taxon>
        <taxon>Endopterygota</taxon>
        <taxon>Diptera</taxon>
        <taxon>Brachycera</taxon>
        <taxon>Muscomorpha</taxon>
        <taxon>Ephydroidea</taxon>
        <taxon>Drosophilidae</taxon>
        <taxon>Drosophila</taxon>
        <taxon>Sophophora</taxon>
    </lineage>
</organism>